<evidence type="ECO:0000256" key="7">
    <source>
        <dbReference type="ARBA" id="ARBA00023170"/>
    </source>
</evidence>
<evidence type="ECO:0000256" key="2">
    <source>
        <dbReference type="ARBA" id="ARBA00008685"/>
    </source>
</evidence>
<name>A0AAN7ZK82_9COLE</name>
<feature type="transmembrane region" description="Helical" evidence="9">
    <location>
        <begin position="312"/>
        <end position="330"/>
    </location>
</feature>
<reference evidence="12 13" key="1">
    <citation type="journal article" date="2024" name="Insects">
        <title>An Improved Chromosome-Level Genome Assembly of the Firefly Pyrocoelia pectoralis.</title>
        <authorList>
            <person name="Fu X."/>
            <person name="Meyer-Rochow V.B."/>
            <person name="Ballantyne L."/>
            <person name="Zhu X."/>
        </authorList>
    </citation>
    <scope>NUCLEOTIDE SEQUENCE [LARGE SCALE GENOMIC DNA]</scope>
    <source>
        <strain evidence="12">XCY_ONT2</strain>
    </source>
</reference>
<keyword evidence="8" id="KW-0325">Glycoprotein</keyword>
<feature type="domain" description="Ionotropic glutamate receptor C-terminal" evidence="11">
    <location>
        <begin position="310"/>
        <end position="557"/>
    </location>
</feature>
<keyword evidence="4 9" id="KW-0812">Transmembrane</keyword>
<dbReference type="GO" id="GO:0005886">
    <property type="term" value="C:plasma membrane"/>
    <property type="evidence" value="ECO:0007669"/>
    <property type="project" value="UniProtKB-SubCell"/>
</dbReference>
<feature type="transmembrane region" description="Helical" evidence="9">
    <location>
        <begin position="366"/>
        <end position="386"/>
    </location>
</feature>
<evidence type="ECO:0000259" key="11">
    <source>
        <dbReference type="Pfam" id="PF00060"/>
    </source>
</evidence>
<evidence type="ECO:0000256" key="8">
    <source>
        <dbReference type="ARBA" id="ARBA00023180"/>
    </source>
</evidence>
<dbReference type="InterPro" id="IPR001320">
    <property type="entry name" value="Iontro_rcpt_C"/>
</dbReference>
<evidence type="ECO:0000313" key="12">
    <source>
        <dbReference type="EMBL" id="KAK5642338.1"/>
    </source>
</evidence>
<evidence type="ECO:0000313" key="13">
    <source>
        <dbReference type="Proteomes" id="UP001329430"/>
    </source>
</evidence>
<evidence type="ECO:0000256" key="5">
    <source>
        <dbReference type="ARBA" id="ARBA00022989"/>
    </source>
</evidence>
<proteinExistence type="inferred from homology"/>
<evidence type="ECO:0000256" key="3">
    <source>
        <dbReference type="ARBA" id="ARBA00022475"/>
    </source>
</evidence>
<feature type="chain" id="PRO_5043055090" description="Ionotropic glutamate receptor C-terminal domain-containing protein" evidence="10">
    <location>
        <begin position="20"/>
        <end position="574"/>
    </location>
</feature>
<dbReference type="GO" id="GO:0015276">
    <property type="term" value="F:ligand-gated monoatomic ion channel activity"/>
    <property type="evidence" value="ECO:0007669"/>
    <property type="project" value="InterPro"/>
</dbReference>
<comment type="caution">
    <text evidence="12">The sequence shown here is derived from an EMBL/GenBank/DDBJ whole genome shotgun (WGS) entry which is preliminary data.</text>
</comment>
<protein>
    <recommendedName>
        <fullName evidence="11">Ionotropic glutamate receptor C-terminal domain-containing protein</fullName>
    </recommendedName>
</protein>
<dbReference type="EMBL" id="JAVRBK010000006">
    <property type="protein sequence ID" value="KAK5642338.1"/>
    <property type="molecule type" value="Genomic_DNA"/>
</dbReference>
<dbReference type="PANTHER" id="PTHR42643:SF39">
    <property type="entry name" value="IONOTROPIC RECEPTOR 56A-RELATED"/>
    <property type="match status" value="1"/>
</dbReference>
<keyword evidence="6 9" id="KW-0472">Membrane</keyword>
<gene>
    <name evidence="12" type="ORF">RI129_008505</name>
</gene>
<keyword evidence="7" id="KW-0675">Receptor</keyword>
<dbReference type="PANTHER" id="PTHR42643">
    <property type="entry name" value="IONOTROPIC RECEPTOR 20A-RELATED"/>
    <property type="match status" value="1"/>
</dbReference>
<evidence type="ECO:0000256" key="4">
    <source>
        <dbReference type="ARBA" id="ARBA00022692"/>
    </source>
</evidence>
<sequence length="574" mass="66397">MKDLIFLTCLYFQILLVQCDIFVNNLNGSDAPIIKCIQKTINHLFSENDTLNFILNGSDLCEDAIFEMNTMRPYIVLNLDVINDVNKLQYDGQFIICPKDVGSLNRTIHNAYNIAQSNERRLGNFKILVITNTTDASSMFEIFWSYDINNVIILVNGEGMSKLVTCNRFAPENKCGKSAKLMIRQDCEEQLFLSFTSVIHQMNKCPVAFWFQPNTMYENESYPTTRAMQYVVKELSHRLNATFQRTMINNSREYYYLIRNRGMILLSDGGDKFIGIDDVTEPLIRNDILWLVPKAEQISNMNVCLKVFNSEVWIATSVVFICVALMWCLIISRNGGFTFDKLCISFLNVWSLTICGNVVSQLPRSLALRVLLLFYLFYAINMQFAFTSDMSTVLTAPQYDFQIRNLEELADSQLPVYSITGFKKHYFRVNMTDRKLYTRLQNLIHSVTDDQYTDYLLDLHLHGNYAVTATFEDIPYKITDSSITPVHNTRLCLLIDHYFTTTLNTFINRMIEAGIHEKHINDFYSEYDTEEVDTTPQDDLLILKHLSFIFVFFGFGLCTACAVFCFELVLNKYL</sequence>
<keyword evidence="13" id="KW-1185">Reference proteome</keyword>
<feature type="signal peptide" evidence="10">
    <location>
        <begin position="1"/>
        <end position="19"/>
    </location>
</feature>
<keyword evidence="5 9" id="KW-1133">Transmembrane helix</keyword>
<dbReference type="Pfam" id="PF00060">
    <property type="entry name" value="Lig_chan"/>
    <property type="match status" value="1"/>
</dbReference>
<evidence type="ECO:0000256" key="9">
    <source>
        <dbReference type="SAM" id="Phobius"/>
    </source>
</evidence>
<evidence type="ECO:0000256" key="10">
    <source>
        <dbReference type="SAM" id="SignalP"/>
    </source>
</evidence>
<dbReference type="Proteomes" id="UP001329430">
    <property type="component" value="Chromosome 6"/>
</dbReference>
<comment type="subcellular location">
    <subcellularLocation>
        <location evidence="1">Cell membrane</location>
        <topology evidence="1">Multi-pass membrane protein</topology>
    </subcellularLocation>
</comment>
<comment type="similarity">
    <text evidence="2">Belongs to the glutamate-gated ion channel (TC 1.A.10.1) family.</text>
</comment>
<keyword evidence="10" id="KW-0732">Signal</keyword>
<keyword evidence="3" id="KW-1003">Cell membrane</keyword>
<dbReference type="Gene3D" id="1.10.287.70">
    <property type="match status" value="1"/>
</dbReference>
<evidence type="ECO:0000256" key="6">
    <source>
        <dbReference type="ARBA" id="ARBA00023136"/>
    </source>
</evidence>
<evidence type="ECO:0000256" key="1">
    <source>
        <dbReference type="ARBA" id="ARBA00004651"/>
    </source>
</evidence>
<dbReference type="InterPro" id="IPR052192">
    <property type="entry name" value="Insect_Ionotropic_Sensory_Rcpt"/>
</dbReference>
<dbReference type="AlphaFoldDB" id="A0AAN7ZK82"/>
<organism evidence="12 13">
    <name type="scientific">Pyrocoelia pectoralis</name>
    <dbReference type="NCBI Taxonomy" id="417401"/>
    <lineage>
        <taxon>Eukaryota</taxon>
        <taxon>Metazoa</taxon>
        <taxon>Ecdysozoa</taxon>
        <taxon>Arthropoda</taxon>
        <taxon>Hexapoda</taxon>
        <taxon>Insecta</taxon>
        <taxon>Pterygota</taxon>
        <taxon>Neoptera</taxon>
        <taxon>Endopterygota</taxon>
        <taxon>Coleoptera</taxon>
        <taxon>Polyphaga</taxon>
        <taxon>Elateriformia</taxon>
        <taxon>Elateroidea</taxon>
        <taxon>Lampyridae</taxon>
        <taxon>Lampyrinae</taxon>
        <taxon>Pyrocoelia</taxon>
    </lineage>
</organism>
<feature type="transmembrane region" description="Helical" evidence="9">
    <location>
        <begin position="546"/>
        <end position="570"/>
    </location>
</feature>
<dbReference type="GO" id="GO:0050906">
    <property type="term" value="P:detection of stimulus involved in sensory perception"/>
    <property type="evidence" value="ECO:0007669"/>
    <property type="project" value="UniProtKB-ARBA"/>
</dbReference>
<accession>A0AAN7ZK82</accession>